<protein>
    <recommendedName>
        <fullName evidence="4">RING-type domain-containing protein</fullName>
    </recommendedName>
</protein>
<accession>A0A6C0IW44</accession>
<evidence type="ECO:0000259" key="4">
    <source>
        <dbReference type="PROSITE" id="PS50089"/>
    </source>
</evidence>
<evidence type="ECO:0000256" key="3">
    <source>
        <dbReference type="ARBA" id="ARBA00022833"/>
    </source>
</evidence>
<organism evidence="5">
    <name type="scientific">viral metagenome</name>
    <dbReference type="NCBI Taxonomy" id="1070528"/>
    <lineage>
        <taxon>unclassified sequences</taxon>
        <taxon>metagenomes</taxon>
        <taxon>organismal metagenomes</taxon>
    </lineage>
</organism>
<dbReference type="InterPro" id="IPR001841">
    <property type="entry name" value="Znf_RING"/>
</dbReference>
<dbReference type="GO" id="GO:0008270">
    <property type="term" value="F:zinc ion binding"/>
    <property type="evidence" value="ECO:0007669"/>
    <property type="project" value="UniProtKB-KW"/>
</dbReference>
<proteinExistence type="predicted"/>
<dbReference type="SUPFAM" id="SSF57850">
    <property type="entry name" value="RING/U-box"/>
    <property type="match status" value="1"/>
</dbReference>
<name>A0A6C0IW44_9ZZZZ</name>
<dbReference type="PROSITE" id="PS50089">
    <property type="entry name" value="ZF_RING_2"/>
    <property type="match status" value="1"/>
</dbReference>
<evidence type="ECO:0000256" key="2">
    <source>
        <dbReference type="ARBA" id="ARBA00022771"/>
    </source>
</evidence>
<evidence type="ECO:0000313" key="5">
    <source>
        <dbReference type="EMBL" id="QHT96665.1"/>
    </source>
</evidence>
<keyword evidence="1" id="KW-0479">Metal-binding</keyword>
<keyword evidence="3" id="KW-0862">Zinc</keyword>
<dbReference type="EMBL" id="MN740262">
    <property type="protein sequence ID" value="QHT96665.1"/>
    <property type="molecule type" value="Genomic_DNA"/>
</dbReference>
<dbReference type="InterPro" id="IPR017907">
    <property type="entry name" value="Znf_RING_CS"/>
</dbReference>
<feature type="domain" description="RING-type" evidence="4">
    <location>
        <begin position="4"/>
        <end position="48"/>
    </location>
</feature>
<evidence type="ECO:0000256" key="1">
    <source>
        <dbReference type="ARBA" id="ARBA00022723"/>
    </source>
</evidence>
<sequence>MESCNICCFQYSTLESSNNRNEIKLCCNHSLCEFCYIRLDKPNCPYCRLEFKYSIDDSNKRKLLNLEYFKWQPPSQISNYIPSPTINSIPRLNLINNENQLSQLPFSRIKRNTIRRRRRDLSFDEVIERRLLIKKRSTRKWEHKEARFNKETRGLSFSEEIDIEVN</sequence>
<keyword evidence="2" id="KW-0863">Zinc-finger</keyword>
<reference evidence="5" key="1">
    <citation type="journal article" date="2020" name="Nature">
        <title>Giant virus diversity and host interactions through global metagenomics.</title>
        <authorList>
            <person name="Schulz F."/>
            <person name="Roux S."/>
            <person name="Paez-Espino D."/>
            <person name="Jungbluth S."/>
            <person name="Walsh D.A."/>
            <person name="Denef V.J."/>
            <person name="McMahon K.D."/>
            <person name="Konstantinidis K.T."/>
            <person name="Eloe-Fadrosh E.A."/>
            <person name="Kyrpides N.C."/>
            <person name="Woyke T."/>
        </authorList>
    </citation>
    <scope>NUCLEOTIDE SEQUENCE</scope>
    <source>
        <strain evidence="5">GVMAG-M-3300024302-11</strain>
    </source>
</reference>
<dbReference type="PROSITE" id="PS00518">
    <property type="entry name" value="ZF_RING_1"/>
    <property type="match status" value="1"/>
</dbReference>
<dbReference type="AlphaFoldDB" id="A0A6C0IW44"/>